<feature type="compositionally biased region" description="Basic and acidic residues" evidence="6">
    <location>
        <begin position="258"/>
        <end position="269"/>
    </location>
</feature>
<dbReference type="EMBL" id="JANAVB010019400">
    <property type="protein sequence ID" value="KAJ6828321.1"/>
    <property type="molecule type" value="Genomic_DNA"/>
</dbReference>
<evidence type="ECO:0000256" key="5">
    <source>
        <dbReference type="ARBA" id="ARBA00023242"/>
    </source>
</evidence>
<keyword evidence="3" id="KW-0238">DNA-binding</keyword>
<organism evidence="8 9">
    <name type="scientific">Iris pallida</name>
    <name type="common">Sweet iris</name>
    <dbReference type="NCBI Taxonomy" id="29817"/>
    <lineage>
        <taxon>Eukaryota</taxon>
        <taxon>Viridiplantae</taxon>
        <taxon>Streptophyta</taxon>
        <taxon>Embryophyta</taxon>
        <taxon>Tracheophyta</taxon>
        <taxon>Spermatophyta</taxon>
        <taxon>Magnoliopsida</taxon>
        <taxon>Liliopsida</taxon>
        <taxon>Asparagales</taxon>
        <taxon>Iridaceae</taxon>
        <taxon>Iridoideae</taxon>
        <taxon>Irideae</taxon>
        <taxon>Iris</taxon>
    </lineage>
</organism>
<dbReference type="SUPFAM" id="SSF101936">
    <property type="entry name" value="DNA-binding pseudobarrel domain"/>
    <property type="match status" value="2"/>
</dbReference>
<evidence type="ECO:0000259" key="7">
    <source>
        <dbReference type="PROSITE" id="PS50863"/>
    </source>
</evidence>
<feature type="region of interest" description="Disordered" evidence="6">
    <location>
        <begin position="233"/>
        <end position="302"/>
    </location>
</feature>
<dbReference type="Pfam" id="PF02362">
    <property type="entry name" value="B3"/>
    <property type="match status" value="2"/>
</dbReference>
<evidence type="ECO:0000256" key="4">
    <source>
        <dbReference type="ARBA" id="ARBA00023163"/>
    </source>
</evidence>
<dbReference type="InterPro" id="IPR015300">
    <property type="entry name" value="DNA-bd_pseudobarrel_sf"/>
</dbReference>
<proteinExistence type="predicted"/>
<evidence type="ECO:0000256" key="2">
    <source>
        <dbReference type="ARBA" id="ARBA00023015"/>
    </source>
</evidence>
<dbReference type="InterPro" id="IPR044837">
    <property type="entry name" value="REM16-like"/>
</dbReference>
<evidence type="ECO:0000313" key="8">
    <source>
        <dbReference type="EMBL" id="KAJ6828321.1"/>
    </source>
</evidence>
<accession>A0AAX6GJD6</accession>
<sequence>MKEEKEFAEQYYWNHMARLNFITIMAQGFYQEMVLPEKIVKCSREELSENVILKGPSGNLWRVKLLKVEGDLLFKDGWKEFVEAHSIEEGDILSFAYEGYSCFNVLIYDKGDYCEKETSYFARNHKNVLADGACPPKKQSPGDSADMLKPPPADTSEVQSPKVNYDDNPHVEQLSPPGCTASNGHVASSALRVELGGRRRKVRKIEFADHPMGPAEDMHKHLTLDKLEAQAQNPSPVNFPASGRRTGSKSHCSACTGRENKIRKGDSTSKGKGGRPRKLAVGSTEPKLIKSSKSSKSSRRRKLAYEARIETILKSSRRPVTNEEKERTLQIAGEIKPANPFFRTVMRDSHVYRGHFMTIPADFVATHRLLKWRRADLRVPDRKDMADGKDMWHDVRIQPKASSGLTGAEWRNFVQDNNLEEGDVCIFELCEAGKNLVFDVHIFRVVNEVTPLIKETATF</sequence>
<keyword evidence="9" id="KW-1185">Reference proteome</keyword>
<keyword evidence="4" id="KW-0804">Transcription</keyword>
<feature type="region of interest" description="Disordered" evidence="6">
    <location>
        <begin position="131"/>
        <end position="185"/>
    </location>
</feature>
<comment type="subcellular location">
    <subcellularLocation>
        <location evidence="1">Nucleus</location>
    </subcellularLocation>
</comment>
<dbReference type="PROSITE" id="PS50863">
    <property type="entry name" value="B3"/>
    <property type="match status" value="2"/>
</dbReference>
<evidence type="ECO:0000256" key="6">
    <source>
        <dbReference type="SAM" id="MobiDB-lite"/>
    </source>
</evidence>
<feature type="domain" description="TF-B3" evidence="7">
    <location>
        <begin position="342"/>
        <end position="446"/>
    </location>
</feature>
<dbReference type="PANTHER" id="PTHR31391:SF157">
    <property type="entry name" value="B3 DOMAIN-CONTAINING PROTEIN REM16"/>
    <property type="match status" value="1"/>
</dbReference>
<evidence type="ECO:0000313" key="9">
    <source>
        <dbReference type="Proteomes" id="UP001140949"/>
    </source>
</evidence>
<evidence type="ECO:0000256" key="1">
    <source>
        <dbReference type="ARBA" id="ARBA00004123"/>
    </source>
</evidence>
<dbReference type="CDD" id="cd10017">
    <property type="entry name" value="B3_DNA"/>
    <property type="match status" value="2"/>
</dbReference>
<evidence type="ECO:0000256" key="3">
    <source>
        <dbReference type="ARBA" id="ARBA00023125"/>
    </source>
</evidence>
<dbReference type="SMART" id="SM01019">
    <property type="entry name" value="B3"/>
    <property type="match status" value="2"/>
</dbReference>
<reference evidence="8" key="2">
    <citation type="submission" date="2023-04" db="EMBL/GenBank/DDBJ databases">
        <authorList>
            <person name="Bruccoleri R.E."/>
            <person name="Oakeley E.J."/>
            <person name="Faust A.-M."/>
            <person name="Dessus-Babus S."/>
            <person name="Altorfer M."/>
            <person name="Burckhardt D."/>
            <person name="Oertli M."/>
            <person name="Naumann U."/>
            <person name="Petersen F."/>
            <person name="Wong J."/>
        </authorList>
    </citation>
    <scope>NUCLEOTIDE SEQUENCE</scope>
    <source>
        <strain evidence="8">GSM-AAB239-AS_SAM_17_03QT</strain>
        <tissue evidence="8">Leaf</tissue>
    </source>
</reference>
<dbReference type="Proteomes" id="UP001140949">
    <property type="component" value="Unassembled WGS sequence"/>
</dbReference>
<protein>
    <submittedName>
        <fullName evidence="8">B3 domain-containing protein-like</fullName>
    </submittedName>
</protein>
<gene>
    <name evidence="8" type="ORF">M6B38_362860</name>
</gene>
<dbReference type="GO" id="GO:0003677">
    <property type="term" value="F:DNA binding"/>
    <property type="evidence" value="ECO:0007669"/>
    <property type="project" value="UniProtKB-KW"/>
</dbReference>
<keyword evidence="2" id="KW-0805">Transcription regulation</keyword>
<dbReference type="PANTHER" id="PTHR31391">
    <property type="entry name" value="B3 DOMAIN-CONTAINING PROTEIN OS11G0197600-RELATED"/>
    <property type="match status" value="1"/>
</dbReference>
<reference evidence="8" key="1">
    <citation type="journal article" date="2023" name="GigaByte">
        <title>Genome assembly of the bearded iris, Iris pallida Lam.</title>
        <authorList>
            <person name="Bruccoleri R.E."/>
            <person name="Oakeley E.J."/>
            <person name="Faust A.M.E."/>
            <person name="Altorfer M."/>
            <person name="Dessus-Babus S."/>
            <person name="Burckhardt D."/>
            <person name="Oertli M."/>
            <person name="Naumann U."/>
            <person name="Petersen F."/>
            <person name="Wong J."/>
        </authorList>
    </citation>
    <scope>NUCLEOTIDE SEQUENCE</scope>
    <source>
        <strain evidence="8">GSM-AAB239-AS_SAM_17_03QT</strain>
    </source>
</reference>
<dbReference type="AlphaFoldDB" id="A0AAX6GJD6"/>
<name>A0AAX6GJD6_IRIPA</name>
<dbReference type="GO" id="GO:0005634">
    <property type="term" value="C:nucleus"/>
    <property type="evidence" value="ECO:0007669"/>
    <property type="project" value="UniProtKB-SubCell"/>
</dbReference>
<comment type="caution">
    <text evidence="8">The sequence shown here is derived from an EMBL/GenBank/DDBJ whole genome shotgun (WGS) entry which is preliminary data.</text>
</comment>
<dbReference type="InterPro" id="IPR003340">
    <property type="entry name" value="B3_DNA-bd"/>
</dbReference>
<feature type="domain" description="TF-B3" evidence="7">
    <location>
        <begin position="18"/>
        <end position="111"/>
    </location>
</feature>
<keyword evidence="5" id="KW-0539">Nucleus</keyword>
<dbReference type="Gene3D" id="2.40.330.10">
    <property type="entry name" value="DNA-binding pseudobarrel domain"/>
    <property type="match status" value="2"/>
</dbReference>